<keyword evidence="1" id="KW-0472">Membrane</keyword>
<dbReference type="EMBL" id="GBXM01022607">
    <property type="protein sequence ID" value="JAH85970.1"/>
    <property type="molecule type" value="Transcribed_RNA"/>
</dbReference>
<evidence type="ECO:0000256" key="1">
    <source>
        <dbReference type="SAM" id="Phobius"/>
    </source>
</evidence>
<organism evidence="2">
    <name type="scientific">Anguilla anguilla</name>
    <name type="common">European freshwater eel</name>
    <name type="synonym">Muraena anguilla</name>
    <dbReference type="NCBI Taxonomy" id="7936"/>
    <lineage>
        <taxon>Eukaryota</taxon>
        <taxon>Metazoa</taxon>
        <taxon>Chordata</taxon>
        <taxon>Craniata</taxon>
        <taxon>Vertebrata</taxon>
        <taxon>Euteleostomi</taxon>
        <taxon>Actinopterygii</taxon>
        <taxon>Neopterygii</taxon>
        <taxon>Teleostei</taxon>
        <taxon>Anguilliformes</taxon>
        <taxon>Anguillidae</taxon>
        <taxon>Anguilla</taxon>
    </lineage>
</organism>
<keyword evidence="1" id="KW-1133">Transmembrane helix</keyword>
<keyword evidence="1" id="KW-0812">Transmembrane</keyword>
<feature type="transmembrane region" description="Helical" evidence="1">
    <location>
        <begin position="12"/>
        <end position="33"/>
    </location>
</feature>
<proteinExistence type="predicted"/>
<name>A0A0E9W8R3_ANGAN</name>
<accession>A0A0E9W8R3</accession>
<protein>
    <submittedName>
        <fullName evidence="2">Uncharacterized protein</fullName>
    </submittedName>
</protein>
<reference evidence="2" key="2">
    <citation type="journal article" date="2015" name="Fish Shellfish Immunol.">
        <title>Early steps in the European eel (Anguilla anguilla)-Vibrio vulnificus interaction in the gills: Role of the RtxA13 toxin.</title>
        <authorList>
            <person name="Callol A."/>
            <person name="Pajuelo D."/>
            <person name="Ebbesson L."/>
            <person name="Teles M."/>
            <person name="MacKenzie S."/>
            <person name="Amaro C."/>
        </authorList>
    </citation>
    <scope>NUCLEOTIDE SEQUENCE</scope>
</reference>
<dbReference type="AlphaFoldDB" id="A0A0E9W8R3"/>
<evidence type="ECO:0000313" key="2">
    <source>
        <dbReference type="EMBL" id="JAH85970.1"/>
    </source>
</evidence>
<sequence length="36" mass="4234">MFKDSQDINIQRMISYGFCGVLMLKGWFVIMHLHSS</sequence>
<reference evidence="2" key="1">
    <citation type="submission" date="2014-11" db="EMBL/GenBank/DDBJ databases">
        <authorList>
            <person name="Amaro Gonzalez C."/>
        </authorList>
    </citation>
    <scope>NUCLEOTIDE SEQUENCE</scope>
</reference>